<dbReference type="KEGG" id="thu:AC731_006040"/>
<reference evidence="2" key="1">
    <citation type="submission" date="2016-03" db="EMBL/GenBank/DDBJ databases">
        <authorList>
            <person name="Ma C."/>
            <person name="Zhou S."/>
            <person name="Yang G."/>
        </authorList>
    </citation>
    <scope>NUCLEOTIDE SEQUENCE [LARGE SCALE GENOMIC DNA]</scope>
    <source>
        <strain evidence="2">SgZ-1</strain>
    </source>
</reference>
<name>A0A127K3K5_9RHOO</name>
<accession>A0A127K3K5</accession>
<dbReference type="AlphaFoldDB" id="A0A127K3K5"/>
<keyword evidence="2" id="KW-1185">Reference proteome</keyword>
<evidence type="ECO:0000313" key="1">
    <source>
        <dbReference type="EMBL" id="AMO36535.1"/>
    </source>
</evidence>
<organism evidence="1 2">
    <name type="scientific">Thauera humireducens</name>
    <dbReference type="NCBI Taxonomy" id="1134435"/>
    <lineage>
        <taxon>Bacteria</taxon>
        <taxon>Pseudomonadati</taxon>
        <taxon>Pseudomonadota</taxon>
        <taxon>Betaproteobacteria</taxon>
        <taxon>Rhodocyclales</taxon>
        <taxon>Zoogloeaceae</taxon>
        <taxon>Thauera</taxon>
    </lineage>
</organism>
<proteinExistence type="predicted"/>
<dbReference type="Proteomes" id="UP000036902">
    <property type="component" value="Chromosome"/>
</dbReference>
<evidence type="ECO:0000313" key="2">
    <source>
        <dbReference type="Proteomes" id="UP000036902"/>
    </source>
</evidence>
<sequence>MHDLFHAQDLEDLFRHLNELWLSEDEWSYLIGCIVNAVECVPDEGAATRDRPDDKVRIRDKQTRADALLSQLAVKARGLADLLDELDDLRATVPGETYSSLALIESALSRNAADDDFKRFNRELSSYKRNGFPAPAELLRCLAASADAHPPASKVFSDDPWLSSQKSSWRDFMRIMARCISDIYAMYQVRIVFKEKHWIALVHALISHDISRSSVNAERRNLPPFPWEKQKK</sequence>
<protein>
    <submittedName>
        <fullName evidence="1">Uncharacterized protein</fullName>
    </submittedName>
</protein>
<dbReference type="EMBL" id="CP014646">
    <property type="protein sequence ID" value="AMO36535.1"/>
    <property type="molecule type" value="Genomic_DNA"/>
</dbReference>
<gene>
    <name evidence="1" type="ORF">AC731_006040</name>
</gene>